<comment type="caution">
    <text evidence="2">The sequence shown here is derived from an EMBL/GenBank/DDBJ whole genome shotgun (WGS) entry which is preliminary data.</text>
</comment>
<proteinExistence type="predicted"/>
<name>A0A839K2R7_9FIRM</name>
<gene>
    <name evidence="2" type="ORF">H0486_15100</name>
</gene>
<reference evidence="2 3" key="1">
    <citation type="submission" date="2020-07" db="EMBL/GenBank/DDBJ databases">
        <title>Characterization and genome sequencing of isolate MD1, a novel member within the family Lachnospiraceae.</title>
        <authorList>
            <person name="Rettenmaier R."/>
            <person name="Di Bello L."/>
            <person name="Zinser C."/>
            <person name="Scheitz K."/>
            <person name="Liebl W."/>
            <person name="Zverlov V."/>
        </authorList>
    </citation>
    <scope>NUCLEOTIDE SEQUENCE [LARGE SCALE GENOMIC DNA]</scope>
    <source>
        <strain evidence="2 3">MD1</strain>
    </source>
</reference>
<dbReference type="SUPFAM" id="SSF140566">
    <property type="entry name" value="FlgN-like"/>
    <property type="match status" value="1"/>
</dbReference>
<sequence length="171" mass="19708">MASLMEELIDILEQEYEVYRQLIPIADEKTRVIVKNDLTSLQAITAKEQLAVDQISALEHKRNELMLNIRTVINRKDGEFTLKTLIGLMEKQPKEQRALSLIHDNLKSTIQRLVEINNRNKSLIEQSLEMIEFNMNFIQSTRMSPGNNTYTKGASQYDSQSQVTGMFDAMQ</sequence>
<evidence type="ECO:0000313" key="2">
    <source>
        <dbReference type="EMBL" id="MBB2184205.1"/>
    </source>
</evidence>
<protein>
    <submittedName>
        <fullName evidence="2">Flagellar protein FlgN</fullName>
    </submittedName>
</protein>
<accession>A0A839K2R7</accession>
<dbReference type="InterPro" id="IPR007809">
    <property type="entry name" value="FlgN-like"/>
</dbReference>
<dbReference type="GO" id="GO:0044780">
    <property type="term" value="P:bacterial-type flagellum assembly"/>
    <property type="evidence" value="ECO:0007669"/>
    <property type="project" value="InterPro"/>
</dbReference>
<dbReference type="Gene3D" id="1.20.58.300">
    <property type="entry name" value="FlgN-like"/>
    <property type="match status" value="1"/>
</dbReference>
<evidence type="ECO:0000256" key="1">
    <source>
        <dbReference type="ARBA" id="ARBA00022795"/>
    </source>
</evidence>
<evidence type="ECO:0000313" key="3">
    <source>
        <dbReference type="Proteomes" id="UP000574276"/>
    </source>
</evidence>
<dbReference type="AlphaFoldDB" id="A0A839K2R7"/>
<keyword evidence="2" id="KW-0969">Cilium</keyword>
<dbReference type="RefSeq" id="WP_228353797.1">
    <property type="nucleotide sequence ID" value="NZ_JACEGA010000001.1"/>
</dbReference>
<dbReference type="InterPro" id="IPR036679">
    <property type="entry name" value="FlgN-like_sf"/>
</dbReference>
<keyword evidence="2" id="KW-0282">Flagellum</keyword>
<dbReference type="EMBL" id="JACEGA010000001">
    <property type="protein sequence ID" value="MBB2184205.1"/>
    <property type="molecule type" value="Genomic_DNA"/>
</dbReference>
<keyword evidence="2" id="KW-0966">Cell projection</keyword>
<organism evidence="2 3">
    <name type="scientific">Variimorphobacter saccharofermentans</name>
    <dbReference type="NCBI Taxonomy" id="2755051"/>
    <lineage>
        <taxon>Bacteria</taxon>
        <taxon>Bacillati</taxon>
        <taxon>Bacillota</taxon>
        <taxon>Clostridia</taxon>
        <taxon>Lachnospirales</taxon>
        <taxon>Lachnospiraceae</taxon>
        <taxon>Variimorphobacter</taxon>
    </lineage>
</organism>
<dbReference type="Proteomes" id="UP000574276">
    <property type="component" value="Unassembled WGS sequence"/>
</dbReference>
<keyword evidence="3" id="KW-1185">Reference proteome</keyword>
<dbReference type="Pfam" id="PF05130">
    <property type="entry name" value="FlgN"/>
    <property type="match status" value="1"/>
</dbReference>
<keyword evidence="1" id="KW-1005">Bacterial flagellum biogenesis</keyword>